<evidence type="ECO:0000256" key="1">
    <source>
        <dbReference type="SAM" id="SignalP"/>
    </source>
</evidence>
<proteinExistence type="predicted"/>
<accession>A0A916JLS2</accession>
<organism evidence="2 3">
    <name type="scientific">Parvicella tangerina</name>
    <dbReference type="NCBI Taxonomy" id="2829795"/>
    <lineage>
        <taxon>Bacteria</taxon>
        <taxon>Pseudomonadati</taxon>
        <taxon>Bacteroidota</taxon>
        <taxon>Flavobacteriia</taxon>
        <taxon>Flavobacteriales</taxon>
        <taxon>Parvicellaceae</taxon>
        <taxon>Parvicella</taxon>
    </lineage>
</organism>
<gene>
    <name evidence="2" type="ORF">CRYO30217_01360</name>
</gene>
<protein>
    <submittedName>
        <fullName evidence="2">Uncharacterized protein</fullName>
    </submittedName>
</protein>
<feature type="signal peptide" evidence="1">
    <location>
        <begin position="1"/>
        <end position="18"/>
    </location>
</feature>
<evidence type="ECO:0000313" key="2">
    <source>
        <dbReference type="EMBL" id="CAG5080531.1"/>
    </source>
</evidence>
<dbReference type="EMBL" id="OU015584">
    <property type="protein sequence ID" value="CAG5080531.1"/>
    <property type="molecule type" value="Genomic_DNA"/>
</dbReference>
<feature type="chain" id="PRO_5037041747" evidence="1">
    <location>
        <begin position="19"/>
        <end position="71"/>
    </location>
</feature>
<reference evidence="2" key="1">
    <citation type="submission" date="2021-04" db="EMBL/GenBank/DDBJ databases">
        <authorList>
            <person name="Rodrigo-Torres L."/>
            <person name="Arahal R. D."/>
            <person name="Lucena T."/>
        </authorList>
    </citation>
    <scope>NUCLEOTIDE SEQUENCE</scope>
    <source>
        <strain evidence="2">AS29M-1</strain>
    </source>
</reference>
<keyword evidence="1" id="KW-0732">Signal</keyword>
<evidence type="ECO:0000313" key="3">
    <source>
        <dbReference type="Proteomes" id="UP000683507"/>
    </source>
</evidence>
<dbReference type="Proteomes" id="UP000683507">
    <property type="component" value="Chromosome"/>
</dbReference>
<keyword evidence="3" id="KW-1185">Reference proteome</keyword>
<name>A0A916JLS2_9FLAO</name>
<dbReference type="RefSeq" id="WP_258541560.1">
    <property type="nucleotide sequence ID" value="NZ_OU015584.1"/>
</dbReference>
<sequence length="71" mass="7801">MKKVRLSLMAAAAVLVFAASSCNKSECHECHYDGPNGEVELGEKCDDELESLEANGYEENGTVYTVHCHEH</sequence>
<dbReference type="PROSITE" id="PS51257">
    <property type="entry name" value="PROKAR_LIPOPROTEIN"/>
    <property type="match status" value="1"/>
</dbReference>
<dbReference type="AlphaFoldDB" id="A0A916JLS2"/>
<dbReference type="KEGG" id="ptan:CRYO30217_01360"/>